<feature type="non-terminal residue" evidence="1">
    <location>
        <position position="100"/>
    </location>
</feature>
<organism evidence="1 2">
    <name type="scientific">Ixodes persulcatus</name>
    <name type="common">Taiga tick</name>
    <dbReference type="NCBI Taxonomy" id="34615"/>
    <lineage>
        <taxon>Eukaryota</taxon>
        <taxon>Metazoa</taxon>
        <taxon>Ecdysozoa</taxon>
        <taxon>Arthropoda</taxon>
        <taxon>Chelicerata</taxon>
        <taxon>Arachnida</taxon>
        <taxon>Acari</taxon>
        <taxon>Parasitiformes</taxon>
        <taxon>Ixodida</taxon>
        <taxon>Ixodoidea</taxon>
        <taxon>Ixodidae</taxon>
        <taxon>Ixodinae</taxon>
        <taxon>Ixodes</taxon>
    </lineage>
</organism>
<name>A0AC60QHV3_IXOPE</name>
<protein>
    <submittedName>
        <fullName evidence="1">Uncharacterized protein</fullName>
    </submittedName>
</protein>
<evidence type="ECO:0000313" key="2">
    <source>
        <dbReference type="Proteomes" id="UP000805193"/>
    </source>
</evidence>
<feature type="non-terminal residue" evidence="1">
    <location>
        <position position="1"/>
    </location>
</feature>
<comment type="caution">
    <text evidence="1">The sequence shown here is derived from an EMBL/GenBank/DDBJ whole genome shotgun (WGS) entry which is preliminary data.</text>
</comment>
<gene>
    <name evidence="1" type="ORF">HPB47_020806</name>
</gene>
<keyword evidence="2" id="KW-1185">Reference proteome</keyword>
<proteinExistence type="predicted"/>
<sequence>LCKACANAATNAVDSRDISVLCGIDTTGDTVGVSGLSTAVIAAEFRSASPVDVATSAKNITFGTEFQGLSFGTAACSGIGFLLEKSSFAGERASTASPRR</sequence>
<dbReference type="EMBL" id="JABSTQ010009148">
    <property type="protein sequence ID" value="KAG0432470.1"/>
    <property type="molecule type" value="Genomic_DNA"/>
</dbReference>
<accession>A0AC60QHV3</accession>
<reference evidence="1 2" key="1">
    <citation type="journal article" date="2020" name="Cell">
        <title>Large-Scale Comparative Analyses of Tick Genomes Elucidate Their Genetic Diversity and Vector Capacities.</title>
        <authorList>
            <consortium name="Tick Genome and Microbiome Consortium (TIGMIC)"/>
            <person name="Jia N."/>
            <person name="Wang J."/>
            <person name="Shi W."/>
            <person name="Du L."/>
            <person name="Sun Y."/>
            <person name="Zhan W."/>
            <person name="Jiang J.F."/>
            <person name="Wang Q."/>
            <person name="Zhang B."/>
            <person name="Ji P."/>
            <person name="Bell-Sakyi L."/>
            <person name="Cui X.M."/>
            <person name="Yuan T.T."/>
            <person name="Jiang B.G."/>
            <person name="Yang W.F."/>
            <person name="Lam T.T."/>
            <person name="Chang Q.C."/>
            <person name="Ding S.J."/>
            <person name="Wang X.J."/>
            <person name="Zhu J.G."/>
            <person name="Ruan X.D."/>
            <person name="Zhao L."/>
            <person name="Wei J.T."/>
            <person name="Ye R.Z."/>
            <person name="Que T.C."/>
            <person name="Du C.H."/>
            <person name="Zhou Y.H."/>
            <person name="Cheng J.X."/>
            <person name="Dai P.F."/>
            <person name="Guo W.B."/>
            <person name="Han X.H."/>
            <person name="Huang E.J."/>
            <person name="Li L.F."/>
            <person name="Wei W."/>
            <person name="Gao Y.C."/>
            <person name="Liu J.Z."/>
            <person name="Shao H.Z."/>
            <person name="Wang X."/>
            <person name="Wang C.C."/>
            <person name="Yang T.C."/>
            <person name="Huo Q.B."/>
            <person name="Li W."/>
            <person name="Chen H.Y."/>
            <person name="Chen S.E."/>
            <person name="Zhou L.G."/>
            <person name="Ni X.B."/>
            <person name="Tian J.H."/>
            <person name="Sheng Y."/>
            <person name="Liu T."/>
            <person name="Pan Y.S."/>
            <person name="Xia L.Y."/>
            <person name="Li J."/>
            <person name="Zhao F."/>
            <person name="Cao W.C."/>
        </authorList>
    </citation>
    <scope>NUCLEOTIDE SEQUENCE [LARGE SCALE GENOMIC DNA]</scope>
    <source>
        <strain evidence="1">Iper-2018</strain>
    </source>
</reference>
<dbReference type="Proteomes" id="UP000805193">
    <property type="component" value="Unassembled WGS sequence"/>
</dbReference>
<evidence type="ECO:0000313" key="1">
    <source>
        <dbReference type="EMBL" id="KAG0432470.1"/>
    </source>
</evidence>